<dbReference type="HOGENOM" id="CLU_3297353_0_0_11"/>
<dbReference type="EMBL" id="CP001814">
    <property type="protein sequence ID" value="ACZ88470.1"/>
    <property type="molecule type" value="Genomic_DNA"/>
</dbReference>
<evidence type="ECO:0000313" key="1">
    <source>
        <dbReference type="EMBL" id="ACZ88470.1"/>
    </source>
</evidence>
<dbReference type="AlphaFoldDB" id="D2ASE7"/>
<proteinExistence type="predicted"/>
<keyword evidence="2" id="KW-1185">Reference proteome</keyword>
<evidence type="ECO:0000313" key="2">
    <source>
        <dbReference type="Proteomes" id="UP000002029"/>
    </source>
</evidence>
<accession>D2ASE7</accession>
<protein>
    <submittedName>
        <fullName evidence="1">Uncharacterized protein</fullName>
    </submittedName>
</protein>
<reference evidence="1 2" key="1">
    <citation type="journal article" date="2010" name="Stand. Genomic Sci.">
        <title>Complete genome sequence of Streptosporangium roseum type strain (NI 9100).</title>
        <authorList>
            <person name="Nolan M."/>
            <person name="Sikorski J."/>
            <person name="Jando M."/>
            <person name="Lucas S."/>
            <person name="Lapidus A."/>
            <person name="Glavina Del Rio T."/>
            <person name="Chen F."/>
            <person name="Tice H."/>
            <person name="Pitluck S."/>
            <person name="Cheng J.F."/>
            <person name="Chertkov O."/>
            <person name="Sims D."/>
            <person name="Meincke L."/>
            <person name="Brettin T."/>
            <person name="Han C."/>
            <person name="Detter J.C."/>
            <person name="Bruce D."/>
            <person name="Goodwin L."/>
            <person name="Land M."/>
            <person name="Hauser L."/>
            <person name="Chang Y.J."/>
            <person name="Jeffries C.D."/>
            <person name="Ivanova N."/>
            <person name="Mavromatis K."/>
            <person name="Mikhailova N."/>
            <person name="Chen A."/>
            <person name="Palaniappan K."/>
            <person name="Chain P."/>
            <person name="Rohde M."/>
            <person name="Goker M."/>
            <person name="Bristow J."/>
            <person name="Eisen J.A."/>
            <person name="Markowitz V."/>
            <person name="Hugenholtz P."/>
            <person name="Kyrpides N.C."/>
            <person name="Klenk H.P."/>
        </authorList>
    </citation>
    <scope>NUCLEOTIDE SEQUENCE [LARGE SCALE GENOMIC DNA]</scope>
    <source>
        <strain evidence="2">ATCC 12428 / DSM 43021 / JCM 3005 / NI 9100</strain>
    </source>
</reference>
<sequence length="40" mass="4823">MGGELRPDVCALDEPWTSFAPRYGIIRHFRKCYDLYRIIY</sequence>
<name>D2ASE7_STRRD</name>
<dbReference type="Proteomes" id="UP000002029">
    <property type="component" value="Chromosome"/>
</dbReference>
<dbReference type="STRING" id="479432.Sros_5722"/>
<gene>
    <name evidence="1" type="ordered locus">Sros_5722</name>
</gene>
<dbReference type="KEGG" id="sro:Sros_5722"/>
<organism evidence="1 2">
    <name type="scientific">Streptosporangium roseum (strain ATCC 12428 / DSM 43021 / JCM 3005 / KCTC 9067 / NCIMB 10171 / NRRL 2505 / NI 9100)</name>
    <dbReference type="NCBI Taxonomy" id="479432"/>
    <lineage>
        <taxon>Bacteria</taxon>
        <taxon>Bacillati</taxon>
        <taxon>Actinomycetota</taxon>
        <taxon>Actinomycetes</taxon>
        <taxon>Streptosporangiales</taxon>
        <taxon>Streptosporangiaceae</taxon>
        <taxon>Streptosporangium</taxon>
    </lineage>
</organism>